<gene>
    <name evidence="2" type="ORF">AWW68_08505</name>
</gene>
<keyword evidence="1" id="KW-1133">Transmembrane helix</keyword>
<dbReference type="InterPro" id="IPR004714">
    <property type="entry name" value="Cyt_oxidase_maturation_cbb3"/>
</dbReference>
<dbReference type="Proteomes" id="UP000075606">
    <property type="component" value="Unassembled WGS sequence"/>
</dbReference>
<comment type="caution">
    <text evidence="2">The sequence shown here is derived from an EMBL/GenBank/DDBJ whole genome shotgun (WGS) entry which is preliminary data.</text>
</comment>
<organism evidence="2 3">
    <name type="scientific">Roseivirga spongicola</name>
    <dbReference type="NCBI Taxonomy" id="333140"/>
    <lineage>
        <taxon>Bacteria</taxon>
        <taxon>Pseudomonadati</taxon>
        <taxon>Bacteroidota</taxon>
        <taxon>Cytophagia</taxon>
        <taxon>Cytophagales</taxon>
        <taxon>Roseivirgaceae</taxon>
        <taxon>Roseivirga</taxon>
    </lineage>
</organism>
<dbReference type="EMBL" id="LRPC01000012">
    <property type="protein sequence ID" value="KYG75860.1"/>
    <property type="molecule type" value="Genomic_DNA"/>
</dbReference>
<reference evidence="2 3" key="1">
    <citation type="submission" date="2016-01" db="EMBL/GenBank/DDBJ databases">
        <title>Genome sequencing of Roseivirga spongicola UST030701-084.</title>
        <authorList>
            <person name="Selvaratnam C."/>
            <person name="Thevarajoo S."/>
            <person name="Goh K.M."/>
            <person name="Ee R."/>
            <person name="Chan K.-G."/>
            <person name="Chong C.S."/>
        </authorList>
    </citation>
    <scope>NUCLEOTIDE SEQUENCE [LARGE SCALE GENOMIC DNA]</scope>
    <source>
        <strain evidence="2 3">UST030701-084</strain>
    </source>
</reference>
<evidence type="ECO:0000313" key="3">
    <source>
        <dbReference type="Proteomes" id="UP000075606"/>
    </source>
</evidence>
<evidence type="ECO:0000256" key="1">
    <source>
        <dbReference type="SAM" id="Phobius"/>
    </source>
</evidence>
<evidence type="ECO:0000313" key="2">
    <source>
        <dbReference type="EMBL" id="KYG75860.1"/>
    </source>
</evidence>
<dbReference type="RefSeq" id="WP_068219891.1">
    <property type="nucleotide sequence ID" value="NZ_CP139724.1"/>
</dbReference>
<keyword evidence="1" id="KW-0812">Transmembrane</keyword>
<proteinExistence type="predicted"/>
<accession>A0A150XB07</accession>
<keyword evidence="3" id="KW-1185">Reference proteome</keyword>
<name>A0A150XB07_9BACT</name>
<dbReference type="Pfam" id="PF03597">
    <property type="entry name" value="FixS"/>
    <property type="match status" value="1"/>
</dbReference>
<dbReference type="NCBIfam" id="TIGR00847">
    <property type="entry name" value="ccoS"/>
    <property type="match status" value="1"/>
</dbReference>
<sequence>MSVILVLIVTSIIVAIVFLGAFYWAVRSGQYDDTYSPSVRMLFEEKKKKKNEEGAGIAEKV</sequence>
<dbReference type="PANTHER" id="PTHR41532:SF1">
    <property type="entry name" value="FIXS PROTEIN"/>
    <property type="match status" value="1"/>
</dbReference>
<feature type="transmembrane region" description="Helical" evidence="1">
    <location>
        <begin position="6"/>
        <end position="26"/>
    </location>
</feature>
<dbReference type="PANTHER" id="PTHR41532">
    <property type="entry name" value="FIXS PROTEIN"/>
    <property type="match status" value="1"/>
</dbReference>
<keyword evidence="1" id="KW-0472">Membrane</keyword>
<dbReference type="STRING" id="333140.AWW68_08505"/>
<protein>
    <submittedName>
        <fullName evidence="2">Cytochrome C oxidase Cbb3</fullName>
    </submittedName>
</protein>
<dbReference type="AlphaFoldDB" id="A0A150XB07"/>